<dbReference type="Gene3D" id="3.90.1640.30">
    <property type="match status" value="1"/>
</dbReference>
<dbReference type="InterPro" id="IPR038763">
    <property type="entry name" value="DHH_sf"/>
</dbReference>
<feature type="coiled-coil region" evidence="6">
    <location>
        <begin position="300"/>
        <end position="327"/>
    </location>
</feature>
<dbReference type="Pfam" id="PF02272">
    <property type="entry name" value="DHHA1"/>
    <property type="match status" value="1"/>
</dbReference>
<dbReference type="PANTHER" id="PTHR30255:SF2">
    <property type="entry name" value="SINGLE-STRANDED-DNA-SPECIFIC EXONUCLEASE RECJ"/>
    <property type="match status" value="1"/>
</dbReference>
<gene>
    <name evidence="11" type="ORF">SC09_Contig17orf00207</name>
</gene>
<keyword evidence="4" id="KW-0378">Hydrolase</keyword>
<keyword evidence="3" id="KW-0540">Nuclease</keyword>
<dbReference type="GO" id="GO:0006281">
    <property type="term" value="P:DNA repair"/>
    <property type="evidence" value="ECO:0007669"/>
    <property type="project" value="InterPro"/>
</dbReference>
<dbReference type="Pfam" id="PF17768">
    <property type="entry name" value="RecJ_OB"/>
    <property type="match status" value="1"/>
</dbReference>
<dbReference type="PANTHER" id="PTHR30255">
    <property type="entry name" value="SINGLE-STRANDED-DNA-SPECIFIC EXONUCLEASE RECJ"/>
    <property type="match status" value="1"/>
</dbReference>
<dbReference type="InterPro" id="IPR004610">
    <property type="entry name" value="RecJ"/>
</dbReference>
<dbReference type="NCBIfam" id="TIGR00644">
    <property type="entry name" value="recJ"/>
    <property type="match status" value="1"/>
</dbReference>
<evidence type="ECO:0000313" key="11">
    <source>
        <dbReference type="EMBL" id="KIU13060.1"/>
    </source>
</evidence>
<evidence type="ECO:0000259" key="9">
    <source>
        <dbReference type="Pfam" id="PF10141"/>
    </source>
</evidence>
<name>A0A0D1KWK8_BACIU</name>
<dbReference type="GO" id="GO:0008409">
    <property type="term" value="F:5'-3' exonuclease activity"/>
    <property type="evidence" value="ECO:0007669"/>
    <property type="project" value="InterPro"/>
</dbReference>
<evidence type="ECO:0000256" key="2">
    <source>
        <dbReference type="ARBA" id="ARBA00019841"/>
    </source>
</evidence>
<dbReference type="STRING" id="483913.AN935_13510"/>
<keyword evidence="5 11" id="KW-0269">Exonuclease</keyword>
<sequence length="786" mass="87978">MLASKMRWEIQRPDQDKVKSLTEQLHITPLVASLLVKRGFDTAESARLFLHTKDADFYDPFEMKGMKEAADRIKQAISQQEKIMIYGDYDADGVTSTSVMLHTLQKLSAQVDFYIPDRFKEGYGPNEQAFRSIKERGFSLIITVDTGIAAVHEAKVAKELGLDVIITDHHEPGPELPDVHAIVHPKQPGCTYPFKELAGVGVAFKLAHALLGELPDELLDLAAIGTIADLVPLHDENRLIATLGLERLRRTNRLGLKELIKLSGGDIGEANEETIGFQLAPRLNAVGRIEQADPAVHLLMSEDSFEAEELAAEIDQLNKERQKMVSKMTDEAIEMVEQQGLDQTAIVVAKAGWNPGVVGIVASKLVDRFYRPAIVLGIDEEKGIAKGSARSIRGFNLFESLSECRDILPHFGGHPMAAGMTLKAEDVPDLRSRLNEIADNTLTEEDFIPVQEVDLVCGVEDITVESIAEMNMLSPFGMLNPKPHVLVENAVLEDVRKIGANKTHVKMTIRNESSQLDCVGFNKGELEEGIVPGSRISIVGEMSINEWNNRKKPQLMIKDAAVSEWQLFDLRGKRTWEDTVSALPSAKRAIVSFKEDSSTLLQTEGLRREVHVISSEDQAKAFDLDGAYIVLLDPPPSLDMLARLLEGKAPERIYFIFLNHEDHFLSTFPARDHFKWYYAFLLKRGAFDVKKHGSELAKHKGWSVETINFMTKVFFDLGFVKIENGVLSVVSGAKKRDLTDSQTYQTKQQLMELDQKLNYSSAEELKEWLNKLMKQDSEAYESTRRT</sequence>
<feature type="domain" description="DHHA1" evidence="8">
    <location>
        <begin position="345"/>
        <end position="438"/>
    </location>
</feature>
<dbReference type="EMBL" id="JXBC01000001">
    <property type="protein sequence ID" value="KIU13060.1"/>
    <property type="molecule type" value="Genomic_DNA"/>
</dbReference>
<protein>
    <recommendedName>
        <fullName evidence="2">Single-stranded-DNA-specific exonuclease RecJ</fullName>
    </recommendedName>
</protein>
<dbReference type="SUPFAM" id="SSF64182">
    <property type="entry name" value="DHH phosphoesterases"/>
    <property type="match status" value="1"/>
</dbReference>
<dbReference type="InterPro" id="IPR041122">
    <property type="entry name" value="RecJ_OB"/>
</dbReference>
<evidence type="ECO:0000256" key="3">
    <source>
        <dbReference type="ARBA" id="ARBA00022722"/>
    </source>
</evidence>
<dbReference type="Pfam" id="PF01368">
    <property type="entry name" value="DHH"/>
    <property type="match status" value="1"/>
</dbReference>
<dbReference type="Proteomes" id="UP000032247">
    <property type="component" value="Unassembled WGS sequence"/>
</dbReference>
<dbReference type="InterPro" id="IPR051673">
    <property type="entry name" value="SSDNA_exonuclease_RecJ"/>
</dbReference>
<evidence type="ECO:0000256" key="4">
    <source>
        <dbReference type="ARBA" id="ARBA00022801"/>
    </source>
</evidence>
<dbReference type="InterPro" id="IPR018779">
    <property type="entry name" value="RecJ_C"/>
</dbReference>
<dbReference type="PATRIC" id="fig|1423.173.peg.181"/>
<comment type="caution">
    <text evidence="11">The sequence shown here is derived from an EMBL/GenBank/DDBJ whole genome shotgun (WGS) entry which is preliminary data.</text>
</comment>
<evidence type="ECO:0000256" key="6">
    <source>
        <dbReference type="SAM" id="Coils"/>
    </source>
</evidence>
<keyword evidence="6" id="KW-0175">Coiled coil</keyword>
<dbReference type="InterPro" id="IPR001667">
    <property type="entry name" value="DDH_dom"/>
</dbReference>
<dbReference type="GO" id="GO:0006310">
    <property type="term" value="P:DNA recombination"/>
    <property type="evidence" value="ECO:0007669"/>
    <property type="project" value="InterPro"/>
</dbReference>
<evidence type="ECO:0000259" key="8">
    <source>
        <dbReference type="Pfam" id="PF02272"/>
    </source>
</evidence>
<feature type="domain" description="Single-stranded-DNA-specific exonuclease RecJ C-terminal" evidence="9">
    <location>
        <begin position="566"/>
        <end position="769"/>
    </location>
</feature>
<dbReference type="Gene3D" id="3.10.310.30">
    <property type="match status" value="1"/>
</dbReference>
<evidence type="ECO:0000256" key="1">
    <source>
        <dbReference type="ARBA" id="ARBA00005915"/>
    </source>
</evidence>
<dbReference type="Pfam" id="PF10141">
    <property type="entry name" value="ssDNA-exonuc_C"/>
    <property type="match status" value="1"/>
</dbReference>
<organism evidence="11 12">
    <name type="scientific">Bacillus subtilis</name>
    <dbReference type="NCBI Taxonomy" id="1423"/>
    <lineage>
        <taxon>Bacteria</taxon>
        <taxon>Bacillati</taxon>
        <taxon>Bacillota</taxon>
        <taxon>Bacilli</taxon>
        <taxon>Bacillales</taxon>
        <taxon>Bacillaceae</taxon>
        <taxon>Bacillus</taxon>
    </lineage>
</organism>
<evidence type="ECO:0000256" key="5">
    <source>
        <dbReference type="ARBA" id="ARBA00022839"/>
    </source>
</evidence>
<evidence type="ECO:0000259" key="10">
    <source>
        <dbReference type="Pfam" id="PF17768"/>
    </source>
</evidence>
<feature type="domain" description="RecJ OB" evidence="10">
    <location>
        <begin position="453"/>
        <end position="559"/>
    </location>
</feature>
<dbReference type="GO" id="GO:0003676">
    <property type="term" value="F:nucleic acid binding"/>
    <property type="evidence" value="ECO:0007669"/>
    <property type="project" value="InterPro"/>
</dbReference>
<dbReference type="InterPro" id="IPR003156">
    <property type="entry name" value="DHHA1_dom"/>
</dbReference>
<comment type="similarity">
    <text evidence="1">Belongs to the RecJ family.</text>
</comment>
<evidence type="ECO:0000313" key="12">
    <source>
        <dbReference type="Proteomes" id="UP000032247"/>
    </source>
</evidence>
<feature type="domain" description="DDH" evidence="7">
    <location>
        <begin position="82"/>
        <end position="226"/>
    </location>
</feature>
<evidence type="ECO:0000259" key="7">
    <source>
        <dbReference type="Pfam" id="PF01368"/>
    </source>
</evidence>
<proteinExistence type="inferred from homology"/>
<reference evidence="11 12" key="1">
    <citation type="submission" date="2014-12" db="EMBL/GenBank/DDBJ databases">
        <title>Comparative genome analysis of Bacillus coagulans HM-08, Clostridium butyricum HM-68, Bacillus subtilis HM-66 and Bacillus licheniformis BL-09.</title>
        <authorList>
            <person name="Zhang H."/>
        </authorList>
    </citation>
    <scope>NUCLEOTIDE SEQUENCE [LARGE SCALE GENOMIC DNA]</scope>
    <source>
        <strain evidence="11 12">HM-66</strain>
    </source>
</reference>
<accession>A0A0D1KWK8</accession>
<dbReference type="AlphaFoldDB" id="A0A0D1KWK8"/>